<reference evidence="1" key="1">
    <citation type="submission" date="2018-09" db="EMBL/GenBank/DDBJ databases">
        <title>Murine metabolic-syndrome-specific gut microbial biobank.</title>
        <authorList>
            <person name="Liu C."/>
        </authorList>
    </citation>
    <scope>NUCLEOTIDE SEQUENCE</scope>
    <source>
        <strain evidence="1">D42-62</strain>
    </source>
</reference>
<dbReference type="Proteomes" id="UP001154420">
    <property type="component" value="Unassembled WGS sequence"/>
</dbReference>
<name>A0A9X5BHH6_9FIRM</name>
<gene>
    <name evidence="1" type="ORF">D5281_16645</name>
</gene>
<dbReference type="AlphaFoldDB" id="A0A9X5BHH6"/>
<dbReference type="RefSeq" id="WP_160561207.1">
    <property type="nucleotide sequence ID" value="NZ_QZDT01000031.1"/>
</dbReference>
<protein>
    <submittedName>
        <fullName evidence="1">Uncharacterized protein</fullName>
    </submittedName>
</protein>
<sequence length="100" mass="11278">MHVDITLPMGENAIANPRKRPDIVCLKKSSMRVICTDRVDNETGGIMKPDQILIVELKRGGSEIGLMEVAQAEHYKNLDDECLVEKALKEPAQIKMRFEN</sequence>
<dbReference type="OrthoDB" id="9816482at2"/>
<proteinExistence type="predicted"/>
<dbReference type="EMBL" id="QZDT01000031">
    <property type="protein sequence ID" value="NBJ94170.1"/>
    <property type="molecule type" value="Genomic_DNA"/>
</dbReference>
<evidence type="ECO:0000313" key="1">
    <source>
        <dbReference type="EMBL" id="NBJ94170.1"/>
    </source>
</evidence>
<organism evidence="1 2">
    <name type="scientific">Parablautia muri</name>
    <dbReference type="NCBI Taxonomy" id="2320879"/>
    <lineage>
        <taxon>Bacteria</taxon>
        <taxon>Bacillati</taxon>
        <taxon>Bacillota</taxon>
        <taxon>Clostridia</taxon>
        <taxon>Lachnospirales</taxon>
        <taxon>Lachnospiraceae</taxon>
        <taxon>Parablautia</taxon>
    </lineage>
</organism>
<accession>A0A9X5BHH6</accession>
<keyword evidence="2" id="KW-1185">Reference proteome</keyword>
<evidence type="ECO:0000313" key="2">
    <source>
        <dbReference type="Proteomes" id="UP001154420"/>
    </source>
</evidence>
<comment type="caution">
    <text evidence="1">The sequence shown here is derived from an EMBL/GenBank/DDBJ whole genome shotgun (WGS) entry which is preliminary data.</text>
</comment>